<dbReference type="OrthoDB" id="2573163at2759"/>
<keyword evidence="7" id="KW-1185">Reference proteome</keyword>
<comment type="similarity">
    <text evidence="1 4">Belongs to the inositol phosphokinase (IPK) family.</text>
</comment>
<name>A0A6L2PSR8_COPFO</name>
<dbReference type="Proteomes" id="UP000502823">
    <property type="component" value="Unassembled WGS sequence"/>
</dbReference>
<dbReference type="FunCoup" id="A0A6L2PSR8">
    <property type="interactions" value="286"/>
</dbReference>
<dbReference type="GO" id="GO:0005634">
    <property type="term" value="C:nucleus"/>
    <property type="evidence" value="ECO:0007669"/>
    <property type="project" value="TreeGrafter"/>
</dbReference>
<evidence type="ECO:0000256" key="4">
    <source>
        <dbReference type="RuleBase" id="RU363090"/>
    </source>
</evidence>
<keyword evidence="3 4" id="KW-0418">Kinase</keyword>
<dbReference type="Pfam" id="PF03770">
    <property type="entry name" value="IPK"/>
    <property type="match status" value="1"/>
</dbReference>
<proteinExistence type="inferred from homology"/>
<evidence type="ECO:0000313" key="6">
    <source>
        <dbReference type="EMBL" id="GFG35244.1"/>
    </source>
</evidence>
<protein>
    <recommendedName>
        <fullName evidence="4">Kinase</fullName>
        <ecNumber evidence="4">2.7.-.-</ecNumber>
    </recommendedName>
</protein>
<dbReference type="InterPro" id="IPR005522">
    <property type="entry name" value="IPK"/>
</dbReference>
<evidence type="ECO:0000256" key="5">
    <source>
        <dbReference type="SAM" id="MobiDB-lite"/>
    </source>
</evidence>
<dbReference type="GO" id="GO:0032958">
    <property type="term" value="P:inositol phosphate biosynthetic process"/>
    <property type="evidence" value="ECO:0007669"/>
    <property type="project" value="InterPro"/>
</dbReference>
<dbReference type="SUPFAM" id="SSF56104">
    <property type="entry name" value="SAICAR synthase-like"/>
    <property type="match status" value="1"/>
</dbReference>
<dbReference type="InterPro" id="IPR038286">
    <property type="entry name" value="IPK_sf"/>
</dbReference>
<dbReference type="Gene3D" id="3.30.470.160">
    <property type="entry name" value="Inositol polyphosphate kinase"/>
    <property type="match status" value="1"/>
</dbReference>
<dbReference type="EMBL" id="BLKM01000532">
    <property type="protein sequence ID" value="GFG35244.1"/>
    <property type="molecule type" value="Genomic_DNA"/>
</dbReference>
<accession>A0A6L2PSR8</accession>
<feature type="compositionally biased region" description="Acidic residues" evidence="5">
    <location>
        <begin position="459"/>
        <end position="474"/>
    </location>
</feature>
<reference evidence="7" key="1">
    <citation type="submission" date="2020-01" db="EMBL/GenBank/DDBJ databases">
        <title>Draft genome sequence of the Termite Coptotermes fromosanus.</title>
        <authorList>
            <person name="Itakura S."/>
            <person name="Yosikawa Y."/>
            <person name="Umezawa K."/>
        </authorList>
    </citation>
    <scope>NUCLEOTIDE SEQUENCE [LARGE SCALE GENOMIC DNA]</scope>
</reference>
<evidence type="ECO:0000256" key="1">
    <source>
        <dbReference type="ARBA" id="ARBA00007374"/>
    </source>
</evidence>
<feature type="region of interest" description="Disordered" evidence="5">
    <location>
        <begin position="453"/>
        <end position="516"/>
    </location>
</feature>
<evidence type="ECO:0000256" key="2">
    <source>
        <dbReference type="ARBA" id="ARBA00022679"/>
    </source>
</evidence>
<evidence type="ECO:0000313" key="7">
    <source>
        <dbReference type="Proteomes" id="UP000502823"/>
    </source>
</evidence>
<dbReference type="AlphaFoldDB" id="A0A6L2PSR8"/>
<keyword evidence="2 4" id="KW-0808">Transferase</keyword>
<comment type="caution">
    <text evidence="6">The sequence shown here is derived from an EMBL/GenBank/DDBJ whole genome shotgun (WGS) entry which is preliminary data.</text>
</comment>
<sequence length="571" mass="64478">MGDSELQHHNHSHYASAAHQQFLRQHSETYDENEISLIPLGNQVGGHTRLLMLNERTICKPLNPRELDFYQNIPQDIQTFVPQYKGVMQACNSGGVQLNSRFSPSFRDDPSRGKLAASKRKRDNVLRMKVLRKGSAGDVLDSIMHVDNASSNKQYFLMLENITSRYTQPCILDLKMGTRQHGDDASAEKRSKQMAKCAASTSASLGVRLCGMQVYQADTDHYVKRDKYWGRELNEEGFKEALYHFFHNGFQLRSQVIRKVITRLEELRRAIERQSSYRFYSCSLLIVYEGYEWDVDDFSTSQHCGTSPTTLDSCFCHQDLNSLTQEVDDFGISDEGTRESEECSRGSLDFPYYDMDASNSSDFPPLSSSQEEVNQASHQRGFGEAAARGAKAASRFYPISEDTMFLDPPSSSHAADPVESWMLYNSDCSFLHLNESSEEASSDFYSTIIKRSRQHSQCDEDGDEEEDEEEEDPELSSSSKRVRKSTLELRAKNKAAVQASAQHRMRQRDLPRSSGSTQVDIRMIDFANVTFSNRASGSTASNTTVHHGPDCGFLTGLDSLKRLLTEILSEG</sequence>
<dbReference type="PANTHER" id="PTHR12400">
    <property type="entry name" value="INOSITOL POLYPHOSPHATE KINASE"/>
    <property type="match status" value="1"/>
</dbReference>
<organism evidence="6 7">
    <name type="scientific">Coptotermes formosanus</name>
    <name type="common">Formosan subterranean termite</name>
    <dbReference type="NCBI Taxonomy" id="36987"/>
    <lineage>
        <taxon>Eukaryota</taxon>
        <taxon>Metazoa</taxon>
        <taxon>Ecdysozoa</taxon>
        <taxon>Arthropoda</taxon>
        <taxon>Hexapoda</taxon>
        <taxon>Insecta</taxon>
        <taxon>Pterygota</taxon>
        <taxon>Neoptera</taxon>
        <taxon>Polyneoptera</taxon>
        <taxon>Dictyoptera</taxon>
        <taxon>Blattodea</taxon>
        <taxon>Blattoidea</taxon>
        <taxon>Termitoidae</taxon>
        <taxon>Rhinotermitidae</taxon>
        <taxon>Coptotermes</taxon>
    </lineage>
</organism>
<evidence type="ECO:0000256" key="3">
    <source>
        <dbReference type="ARBA" id="ARBA00022777"/>
    </source>
</evidence>
<dbReference type="GO" id="GO:0005737">
    <property type="term" value="C:cytoplasm"/>
    <property type="evidence" value="ECO:0007669"/>
    <property type="project" value="TreeGrafter"/>
</dbReference>
<dbReference type="PANTHER" id="PTHR12400:SF21">
    <property type="entry name" value="KINASE"/>
    <property type="match status" value="1"/>
</dbReference>
<dbReference type="GO" id="GO:0000828">
    <property type="term" value="F:inositol hexakisphosphate kinase activity"/>
    <property type="evidence" value="ECO:0007669"/>
    <property type="project" value="TreeGrafter"/>
</dbReference>
<dbReference type="InParanoid" id="A0A6L2PSR8"/>
<dbReference type="EC" id="2.7.-.-" evidence="4"/>
<dbReference type="GO" id="GO:0046854">
    <property type="term" value="P:phosphatidylinositol phosphate biosynthetic process"/>
    <property type="evidence" value="ECO:0007669"/>
    <property type="project" value="TreeGrafter"/>
</dbReference>
<gene>
    <name evidence="6" type="ORF">Cfor_08585</name>
</gene>